<accession>A0A139IFY8</accession>
<proteinExistence type="predicted"/>
<gene>
    <name evidence="2" type="ORF">AC579_8123</name>
</gene>
<protein>
    <recommendedName>
        <fullName evidence="1">Alginate lyase 2 domain-containing protein</fullName>
    </recommendedName>
</protein>
<feature type="domain" description="Alginate lyase 2" evidence="1">
    <location>
        <begin position="104"/>
        <end position="310"/>
    </location>
</feature>
<dbReference type="Pfam" id="PF08787">
    <property type="entry name" value="Alginate_lyase2"/>
    <property type="match status" value="1"/>
</dbReference>
<evidence type="ECO:0000313" key="2">
    <source>
        <dbReference type="EMBL" id="KXT13697.1"/>
    </source>
</evidence>
<keyword evidence="3" id="KW-1185">Reference proteome</keyword>
<dbReference type="OrthoDB" id="77013at2759"/>
<organism evidence="2 3">
    <name type="scientific">Pseudocercospora musae</name>
    <dbReference type="NCBI Taxonomy" id="113226"/>
    <lineage>
        <taxon>Eukaryota</taxon>
        <taxon>Fungi</taxon>
        <taxon>Dikarya</taxon>
        <taxon>Ascomycota</taxon>
        <taxon>Pezizomycotina</taxon>
        <taxon>Dothideomycetes</taxon>
        <taxon>Dothideomycetidae</taxon>
        <taxon>Mycosphaerellales</taxon>
        <taxon>Mycosphaerellaceae</taxon>
        <taxon>Pseudocercospora</taxon>
    </lineage>
</organism>
<dbReference type="SUPFAM" id="SSF49899">
    <property type="entry name" value="Concanavalin A-like lectins/glucanases"/>
    <property type="match status" value="1"/>
</dbReference>
<evidence type="ECO:0000259" key="1">
    <source>
        <dbReference type="Pfam" id="PF08787"/>
    </source>
</evidence>
<dbReference type="InterPro" id="IPR013320">
    <property type="entry name" value="ConA-like_dom_sf"/>
</dbReference>
<evidence type="ECO:0000313" key="3">
    <source>
        <dbReference type="Proteomes" id="UP000073492"/>
    </source>
</evidence>
<reference evidence="2 3" key="1">
    <citation type="submission" date="2015-07" db="EMBL/GenBank/DDBJ databases">
        <title>Comparative genomics of the Sigatoka disease complex on banana suggests a link between parallel evolutionary changes in Pseudocercospora fijiensis and Pseudocercospora eumusae and increased virulence on the banana host.</title>
        <authorList>
            <person name="Chang T.-C."/>
            <person name="Salvucci A."/>
            <person name="Crous P.W."/>
            <person name="Stergiopoulos I."/>
        </authorList>
    </citation>
    <scope>NUCLEOTIDE SEQUENCE [LARGE SCALE GENOMIC DNA]</scope>
    <source>
        <strain evidence="2 3">CBS 116634</strain>
    </source>
</reference>
<dbReference type="AlphaFoldDB" id="A0A139IFY8"/>
<name>A0A139IFY8_9PEZI</name>
<dbReference type="Gene3D" id="2.60.120.200">
    <property type="match status" value="1"/>
</dbReference>
<dbReference type="EMBL" id="LFZO01000107">
    <property type="protein sequence ID" value="KXT13697.1"/>
    <property type="molecule type" value="Genomic_DNA"/>
</dbReference>
<sequence length="312" mass="34525">MTGTRLSWRMQWGVKGSMTATLPAAQSITYERSQSCLCGDFPRLHWTFSQSKSSTCAEWTNTAKLSKMHRTIFTPFATMLSFAHLIPASVLSTNDGICGASNPVDLSGWELQLPAGEPNTIKNSKLCGSFDNPNFHVDADGTLTMTVPPRTQCVPLEEGQHCRTELREVSTFTPMASQNRLSVKLEIVRGTNICIGQVFREKSEAGSRGPFLQLYWQNGKLKVSLDANTGEPRESKKSTSLGDMQRGNSFSYEIAYERDELSVAIDRKKTNLSVPQDLQRANEKVFFKAGNYNQGGDEGVVRILELKATHSG</sequence>
<dbReference type="InterPro" id="IPR014895">
    <property type="entry name" value="Alginate_lyase_2"/>
</dbReference>
<dbReference type="Proteomes" id="UP000073492">
    <property type="component" value="Unassembled WGS sequence"/>
</dbReference>
<comment type="caution">
    <text evidence="2">The sequence shown here is derived from an EMBL/GenBank/DDBJ whole genome shotgun (WGS) entry which is preliminary data.</text>
</comment>